<accession>A0AAQ3SWC5</accession>
<evidence type="ECO:0000313" key="2">
    <source>
        <dbReference type="EMBL" id="WVZ62069.1"/>
    </source>
</evidence>
<protein>
    <recommendedName>
        <fullName evidence="1">Reverse transcriptase zinc-binding domain-containing protein</fullName>
    </recommendedName>
</protein>
<evidence type="ECO:0000313" key="3">
    <source>
        <dbReference type="Proteomes" id="UP001341281"/>
    </source>
</evidence>
<name>A0AAQ3SWC5_PASNO</name>
<evidence type="ECO:0000259" key="1">
    <source>
        <dbReference type="Pfam" id="PF13966"/>
    </source>
</evidence>
<dbReference type="InterPro" id="IPR026960">
    <property type="entry name" value="RVT-Znf"/>
</dbReference>
<proteinExistence type="predicted"/>
<organism evidence="2 3">
    <name type="scientific">Paspalum notatum var. saurae</name>
    <dbReference type="NCBI Taxonomy" id="547442"/>
    <lineage>
        <taxon>Eukaryota</taxon>
        <taxon>Viridiplantae</taxon>
        <taxon>Streptophyta</taxon>
        <taxon>Embryophyta</taxon>
        <taxon>Tracheophyta</taxon>
        <taxon>Spermatophyta</taxon>
        <taxon>Magnoliopsida</taxon>
        <taxon>Liliopsida</taxon>
        <taxon>Poales</taxon>
        <taxon>Poaceae</taxon>
        <taxon>PACMAD clade</taxon>
        <taxon>Panicoideae</taxon>
        <taxon>Andropogonodae</taxon>
        <taxon>Paspaleae</taxon>
        <taxon>Paspalinae</taxon>
        <taxon>Paspalum</taxon>
    </lineage>
</organism>
<dbReference type="EMBL" id="CP144747">
    <property type="protein sequence ID" value="WVZ62069.1"/>
    <property type="molecule type" value="Genomic_DNA"/>
</dbReference>
<dbReference type="Proteomes" id="UP001341281">
    <property type="component" value="Chromosome 03"/>
</dbReference>
<sequence>MVDMLKVFISRAKTDGQFEGVIPHLVDDDTILFMDHDLDKARNMKLLLFAFELASGLKINFHKNELFCFGAAQENIELYTELFGYKAGNFPINYLGIPIHYRKLRNSDWVKVEERFEKKLSSWKGKHLSIGGRLTLINSVLTSLPMYMMSFFSIPKGVLKKLDYFRSRFFWQGDKNKKKYRLAKWTFLCQPKDQGGLGILDLNTKNVALLSKWLYRLIASDGLWQQILRNKYVGSKPLAQVEWKVGDSHFWSCLMKAKLDFLRFGTFIVKDGTQVRFCEDNWLDGTPLRNQYPSLYNIARSKFITIADLSWRRHLFGTNLDDWNTLLARIEGLELSQDQDAFYWNLTPNDRFSVKSHYAALMLRNIPNVNTNLWKLKAPLKVKIFLWYLRKGVILTKDNLAKRRWQGSLTCAFCHKEETINHLFFECRLARSVWSVLQIATGINQPQNVNHMFGDWLQGFNKTSKTVFLLGAAVLCWALWIGRNDLVILSVTHWLSDWVILQREEVQPLVAAGSRLLARTAPEYILDKVLESTSKGGWQKSFEVGMLLVRDDGFRDVRKE</sequence>
<reference evidence="2 3" key="1">
    <citation type="submission" date="2024-02" db="EMBL/GenBank/DDBJ databases">
        <title>High-quality chromosome-scale genome assembly of Pensacola bahiagrass (Paspalum notatum Flugge var. saurae).</title>
        <authorList>
            <person name="Vega J.M."/>
            <person name="Podio M."/>
            <person name="Orjuela J."/>
            <person name="Siena L.A."/>
            <person name="Pessino S.C."/>
            <person name="Combes M.C."/>
            <person name="Mariac C."/>
            <person name="Albertini E."/>
            <person name="Pupilli F."/>
            <person name="Ortiz J.P.A."/>
            <person name="Leblanc O."/>
        </authorList>
    </citation>
    <scope>NUCLEOTIDE SEQUENCE [LARGE SCALE GENOMIC DNA]</scope>
    <source>
        <strain evidence="2">R1</strain>
        <tissue evidence="2">Leaf</tissue>
    </source>
</reference>
<dbReference type="Pfam" id="PF13966">
    <property type="entry name" value="zf-RVT"/>
    <property type="match status" value="1"/>
</dbReference>
<dbReference type="PANTHER" id="PTHR33116:SF87">
    <property type="entry name" value="OS01G0158850 PROTEIN"/>
    <property type="match status" value="1"/>
</dbReference>
<feature type="non-terminal residue" evidence="2">
    <location>
        <position position="1"/>
    </location>
</feature>
<dbReference type="AlphaFoldDB" id="A0AAQ3SWC5"/>
<gene>
    <name evidence="2" type="ORF">U9M48_011857</name>
</gene>
<dbReference type="PANTHER" id="PTHR33116">
    <property type="entry name" value="REVERSE TRANSCRIPTASE ZINC-BINDING DOMAIN-CONTAINING PROTEIN-RELATED-RELATED"/>
    <property type="match status" value="1"/>
</dbReference>
<keyword evidence="3" id="KW-1185">Reference proteome</keyword>
<feature type="domain" description="Reverse transcriptase zinc-binding" evidence="1">
    <location>
        <begin position="352"/>
        <end position="434"/>
    </location>
</feature>